<dbReference type="InParanoid" id="A0A7J8GQY9"/>
<dbReference type="Proteomes" id="UP000550707">
    <property type="component" value="Unassembled WGS sequence"/>
</dbReference>
<gene>
    <name evidence="1" type="ORF">HJG59_011361</name>
</gene>
<sequence>MHLVLDPSLSVGEKLDKLMSLGLSFLHCKIRALLSWGRVAVTLKWNNASKAVCTQYRLKEERKFCGEVTKRTIFYAVVGSIRWNLVEFDAMSLERKRQVFRESRGPCGKREKVQCCHRNKLTCSVVLGTLQSSCTHIYFF</sequence>
<name>A0A7J8GQY9_MOLMO</name>
<evidence type="ECO:0000313" key="1">
    <source>
        <dbReference type="EMBL" id="KAF6462330.1"/>
    </source>
</evidence>
<comment type="caution">
    <text evidence="1">The sequence shown here is derived from an EMBL/GenBank/DDBJ whole genome shotgun (WGS) entry which is preliminary data.</text>
</comment>
<reference evidence="1 2" key="1">
    <citation type="journal article" date="2020" name="Nature">
        <title>Six reference-quality genomes reveal evolution of bat adaptations.</title>
        <authorList>
            <person name="Jebb D."/>
            <person name="Huang Z."/>
            <person name="Pippel M."/>
            <person name="Hughes G.M."/>
            <person name="Lavrichenko K."/>
            <person name="Devanna P."/>
            <person name="Winkler S."/>
            <person name="Jermiin L.S."/>
            <person name="Skirmuntt E.C."/>
            <person name="Katzourakis A."/>
            <person name="Burkitt-Gray L."/>
            <person name="Ray D.A."/>
            <person name="Sullivan K.A.M."/>
            <person name="Roscito J.G."/>
            <person name="Kirilenko B.M."/>
            <person name="Davalos L.M."/>
            <person name="Corthals A.P."/>
            <person name="Power M.L."/>
            <person name="Jones G."/>
            <person name="Ransome R.D."/>
            <person name="Dechmann D.K.N."/>
            <person name="Locatelli A.G."/>
            <person name="Puechmaille S.J."/>
            <person name="Fedrigo O."/>
            <person name="Jarvis E.D."/>
            <person name="Hiller M."/>
            <person name="Vernes S.C."/>
            <person name="Myers E.W."/>
            <person name="Teeling E.C."/>
        </authorList>
    </citation>
    <scope>NUCLEOTIDE SEQUENCE [LARGE SCALE GENOMIC DNA]</scope>
    <source>
        <strain evidence="1">MMolMol1</strain>
        <tissue evidence="1">Muscle</tissue>
    </source>
</reference>
<organism evidence="1 2">
    <name type="scientific">Molossus molossus</name>
    <name type="common">Pallas' mastiff bat</name>
    <name type="synonym">Vespertilio molossus</name>
    <dbReference type="NCBI Taxonomy" id="27622"/>
    <lineage>
        <taxon>Eukaryota</taxon>
        <taxon>Metazoa</taxon>
        <taxon>Chordata</taxon>
        <taxon>Craniata</taxon>
        <taxon>Vertebrata</taxon>
        <taxon>Euteleostomi</taxon>
        <taxon>Mammalia</taxon>
        <taxon>Eutheria</taxon>
        <taxon>Laurasiatheria</taxon>
        <taxon>Chiroptera</taxon>
        <taxon>Yangochiroptera</taxon>
        <taxon>Molossidae</taxon>
        <taxon>Molossus</taxon>
    </lineage>
</organism>
<dbReference type="AlphaFoldDB" id="A0A7J8GQY9"/>
<dbReference type="EMBL" id="JACASF010000008">
    <property type="protein sequence ID" value="KAF6462330.1"/>
    <property type="molecule type" value="Genomic_DNA"/>
</dbReference>
<proteinExistence type="predicted"/>
<keyword evidence="2" id="KW-1185">Reference proteome</keyword>
<protein>
    <submittedName>
        <fullName evidence="1">Uncharacterized protein</fullName>
    </submittedName>
</protein>
<evidence type="ECO:0000313" key="2">
    <source>
        <dbReference type="Proteomes" id="UP000550707"/>
    </source>
</evidence>
<accession>A0A7J8GQY9</accession>